<name>A0A2N8KZ85_9BURK</name>
<reference evidence="2 3" key="1">
    <citation type="submission" date="2018-01" db="EMBL/GenBank/DDBJ databases">
        <title>Draft genome sequence of Paucibacter aquatile CR182 isolated from freshwater of the Nakdong River.</title>
        <authorList>
            <person name="Choi A."/>
            <person name="Chung E.J."/>
        </authorList>
    </citation>
    <scope>NUCLEOTIDE SEQUENCE [LARGE SCALE GENOMIC DNA]</scope>
    <source>
        <strain evidence="2 3">CR182</strain>
    </source>
</reference>
<comment type="caution">
    <text evidence="2">The sequence shown here is derived from an EMBL/GenBank/DDBJ whole genome shotgun (WGS) entry which is preliminary data.</text>
</comment>
<sequence>MSRPPKLALPLRDGVGASVLACPAGRWASLLDYLVERLPRLSRAEWCDRFAQGLVLDERGQVLPIDAPYRPATRIYYWRQLEREPEVPFEAQILFQDELLLVADKPHFLPVLPSGRFVQQTLLTRLRRATGLADLSPIHRIDRETAGLVVFSLQPATRGAYQALFRERAVHKVYEAVAGLPEPLGLSLPLTRRSRLQERSEAFMQMEEVAGEPNAETQVELLQRHPSLPLARYRLSPSTGQKHQLRAHMNALGLPLLGDRIYPSLLPPEPIEAPDYSQPLQLLARSLAFRDPISGAQREFESQRQLLAF</sequence>
<dbReference type="GO" id="GO:0009982">
    <property type="term" value="F:pseudouridine synthase activity"/>
    <property type="evidence" value="ECO:0007669"/>
    <property type="project" value="InterPro"/>
</dbReference>
<keyword evidence="3" id="KW-1185">Reference proteome</keyword>
<dbReference type="OrthoDB" id="9785808at2"/>
<dbReference type="AlphaFoldDB" id="A0A2N8KZ85"/>
<dbReference type="EMBL" id="POSP01000003">
    <property type="protein sequence ID" value="PND38755.1"/>
    <property type="molecule type" value="Genomic_DNA"/>
</dbReference>
<organism evidence="2 3">
    <name type="scientific">Kinneretia aquatilis</name>
    <dbReference type="NCBI Taxonomy" id="2070761"/>
    <lineage>
        <taxon>Bacteria</taxon>
        <taxon>Pseudomonadati</taxon>
        <taxon>Pseudomonadota</taxon>
        <taxon>Betaproteobacteria</taxon>
        <taxon>Burkholderiales</taxon>
        <taxon>Sphaerotilaceae</taxon>
        <taxon>Roseateles</taxon>
    </lineage>
</organism>
<feature type="domain" description="Pseudouridine synthase RsuA/RluA-like" evidence="1">
    <location>
        <begin position="100"/>
        <end position="251"/>
    </location>
</feature>
<dbReference type="SUPFAM" id="SSF55120">
    <property type="entry name" value="Pseudouridine synthase"/>
    <property type="match status" value="1"/>
</dbReference>
<dbReference type="PROSITE" id="PS01129">
    <property type="entry name" value="PSI_RLU"/>
    <property type="match status" value="1"/>
</dbReference>
<dbReference type="InterPro" id="IPR020103">
    <property type="entry name" value="PsdUridine_synth_cat_dom_sf"/>
</dbReference>
<accession>A0A2N8KZ85</accession>
<dbReference type="InterPro" id="IPR006145">
    <property type="entry name" value="PsdUridine_synth_RsuA/RluA"/>
</dbReference>
<dbReference type="InterPro" id="IPR050188">
    <property type="entry name" value="RluA_PseudoU_synthase"/>
</dbReference>
<dbReference type="InterPro" id="IPR006224">
    <property type="entry name" value="PsdUridine_synth_RluA-like_CS"/>
</dbReference>
<proteinExistence type="predicted"/>
<dbReference type="Gene3D" id="3.30.2350.10">
    <property type="entry name" value="Pseudouridine synthase"/>
    <property type="match status" value="1"/>
</dbReference>
<dbReference type="GO" id="GO:0140098">
    <property type="term" value="F:catalytic activity, acting on RNA"/>
    <property type="evidence" value="ECO:0007669"/>
    <property type="project" value="UniProtKB-ARBA"/>
</dbReference>
<evidence type="ECO:0000313" key="2">
    <source>
        <dbReference type="EMBL" id="PND38755.1"/>
    </source>
</evidence>
<dbReference type="PANTHER" id="PTHR21600:SF84">
    <property type="entry name" value="PSEUDOURIDINE SYNTHASE RSUA_RLUA-LIKE DOMAIN-CONTAINING PROTEIN"/>
    <property type="match status" value="1"/>
</dbReference>
<dbReference type="PANTHER" id="PTHR21600">
    <property type="entry name" value="MITOCHONDRIAL RNA PSEUDOURIDINE SYNTHASE"/>
    <property type="match status" value="1"/>
</dbReference>
<dbReference type="GO" id="GO:0003723">
    <property type="term" value="F:RNA binding"/>
    <property type="evidence" value="ECO:0007669"/>
    <property type="project" value="InterPro"/>
</dbReference>
<dbReference type="Proteomes" id="UP000235916">
    <property type="component" value="Unassembled WGS sequence"/>
</dbReference>
<evidence type="ECO:0000313" key="3">
    <source>
        <dbReference type="Proteomes" id="UP000235916"/>
    </source>
</evidence>
<dbReference type="GO" id="GO:0000455">
    <property type="term" value="P:enzyme-directed rRNA pseudouridine synthesis"/>
    <property type="evidence" value="ECO:0007669"/>
    <property type="project" value="TreeGrafter"/>
</dbReference>
<evidence type="ECO:0000259" key="1">
    <source>
        <dbReference type="Pfam" id="PF00849"/>
    </source>
</evidence>
<dbReference type="Pfam" id="PF00849">
    <property type="entry name" value="PseudoU_synth_2"/>
    <property type="match status" value="1"/>
</dbReference>
<gene>
    <name evidence="2" type="ORF">C1O66_15310</name>
</gene>
<dbReference type="RefSeq" id="WP_102768673.1">
    <property type="nucleotide sequence ID" value="NZ_POSP01000003.1"/>
</dbReference>
<protein>
    <submittedName>
        <fullName evidence="2">Pseudouridine synthase</fullName>
    </submittedName>
</protein>